<proteinExistence type="predicted"/>
<dbReference type="InterPro" id="IPR043166">
    <property type="entry name" value="LarA-like_C"/>
</dbReference>
<evidence type="ECO:0000259" key="1">
    <source>
        <dbReference type="Pfam" id="PF09861"/>
    </source>
</evidence>
<dbReference type="PANTHER" id="PTHR33171">
    <property type="entry name" value="LAR_N DOMAIN-CONTAINING PROTEIN"/>
    <property type="match status" value="1"/>
</dbReference>
<dbReference type="AlphaFoldDB" id="A0A0G3ECA0"/>
<accession>A0A0G3ECA0</accession>
<evidence type="ECO:0000313" key="3">
    <source>
        <dbReference type="Proteomes" id="UP000035268"/>
    </source>
</evidence>
<name>A0A0G3ECA0_9BACT</name>
<dbReference type="KEGG" id="vbl:L21SP4_00649"/>
<reference evidence="2 3" key="2">
    <citation type="journal article" date="2016" name="ISME J.">
        <title>Characterization of the first cultured representative of Verrucomicrobia subdivision 5 indicates the proposal of a novel phylum.</title>
        <authorList>
            <person name="Spring S."/>
            <person name="Bunk B."/>
            <person name="Sproer C."/>
            <person name="Schumann P."/>
            <person name="Rohde M."/>
            <person name="Tindall B.J."/>
            <person name="Klenk H.P."/>
        </authorList>
    </citation>
    <scope>NUCLEOTIDE SEQUENCE [LARGE SCALE GENOMIC DNA]</scope>
    <source>
        <strain evidence="2 3">L21-Fru-AB</strain>
    </source>
</reference>
<dbReference type="Gene3D" id="3.90.226.30">
    <property type="match status" value="1"/>
</dbReference>
<feature type="domain" description="LarA-like N-terminal" evidence="1">
    <location>
        <begin position="36"/>
        <end position="183"/>
    </location>
</feature>
<dbReference type="InterPro" id="IPR048068">
    <property type="entry name" value="LarA-like"/>
</dbReference>
<organism evidence="2 3">
    <name type="scientific">Kiritimatiella glycovorans</name>
    <dbReference type="NCBI Taxonomy" id="1307763"/>
    <lineage>
        <taxon>Bacteria</taxon>
        <taxon>Pseudomonadati</taxon>
        <taxon>Kiritimatiellota</taxon>
        <taxon>Kiritimatiellia</taxon>
        <taxon>Kiritimatiellales</taxon>
        <taxon>Kiritimatiellaceae</taxon>
        <taxon>Kiritimatiella</taxon>
    </lineage>
</organism>
<dbReference type="Proteomes" id="UP000035268">
    <property type="component" value="Chromosome"/>
</dbReference>
<protein>
    <recommendedName>
        <fullName evidence="1">LarA-like N-terminal domain-containing protein</fullName>
    </recommendedName>
</protein>
<reference evidence="3" key="1">
    <citation type="submission" date="2015-02" db="EMBL/GenBank/DDBJ databases">
        <title>Description and complete genome sequence of the first cultured representative of the subdivision 5 of the Verrucomicrobia phylum.</title>
        <authorList>
            <person name="Spring S."/>
            <person name="Bunk B."/>
            <person name="Sproer C."/>
            <person name="Klenk H.-P."/>
        </authorList>
    </citation>
    <scope>NUCLEOTIDE SEQUENCE [LARGE SCALE GENOMIC DNA]</scope>
    <source>
        <strain evidence="3">L21-Fru-AB</strain>
    </source>
</reference>
<dbReference type="GO" id="GO:0050043">
    <property type="term" value="F:lactate racemase activity"/>
    <property type="evidence" value="ECO:0007669"/>
    <property type="project" value="InterPro"/>
</dbReference>
<dbReference type="OrthoDB" id="9770545at2"/>
<dbReference type="STRING" id="1307763.L21SP4_00649"/>
<dbReference type="PANTHER" id="PTHR33171:SF17">
    <property type="entry name" value="LARA-LIKE N-TERMINAL DOMAIN-CONTAINING PROTEIN"/>
    <property type="match status" value="1"/>
</dbReference>
<dbReference type="InterPro" id="IPR018657">
    <property type="entry name" value="LarA-like_N"/>
</dbReference>
<sequence>MPWFIRKDESIARTEIEQLCQRTLDEARDRLGCSFRRVLLLPPDITRAHCGAGWIAETFDRLLPDSCEVHMIPTLGQHVPHTKADNRWMFGDFPEERIHAHDWRNGVTRMGTIPAARVAESTDGKADWEIPVDLNTMTVEGGWDLIINIGHVVPHEVLGFANHNKNYFIGLGGKETICASHLAAGVYGIENNLGRLITPLRACYNWAEEQFLGHWPHVYMMVTMKRDEQNRLVHSGVYVGDDVDTYLAAAETSLEQNITVFERPVKKIVAVMQADEFRATWVANKAVYRTRMAMADGGELLIIAPGVERFGEQKEVDALIRTYGYCGSPQVLDLYKKKRDLQDLAHGAAHLMHGSSEGRFTIRYAPGGLSREEVEGVHYEYADPREALARYNPETMQEGWNTMPDGEEVFFISTPSAGLWSVKEKVGGGR</sequence>
<dbReference type="RefSeq" id="WP_052881303.1">
    <property type="nucleotide sequence ID" value="NZ_CP010904.1"/>
</dbReference>
<dbReference type="Pfam" id="PF09861">
    <property type="entry name" value="Lar_N"/>
    <property type="match status" value="1"/>
</dbReference>
<dbReference type="EMBL" id="CP010904">
    <property type="protein sequence ID" value="AKJ63918.1"/>
    <property type="molecule type" value="Genomic_DNA"/>
</dbReference>
<gene>
    <name evidence="2" type="ORF">L21SP4_00649</name>
</gene>
<keyword evidence="3" id="KW-1185">Reference proteome</keyword>
<evidence type="ECO:0000313" key="2">
    <source>
        <dbReference type="EMBL" id="AKJ63918.1"/>
    </source>
</evidence>
<dbReference type="Gene3D" id="3.40.50.11440">
    <property type="match status" value="1"/>
</dbReference>